<protein>
    <submittedName>
        <fullName evidence="1">Uncharacterized protein</fullName>
    </submittedName>
</protein>
<dbReference type="AlphaFoldDB" id="A0A319D7F1"/>
<evidence type="ECO:0000313" key="2">
    <source>
        <dbReference type="Proteomes" id="UP000247810"/>
    </source>
</evidence>
<dbReference type="VEuPathDB" id="FungiDB:BO71DRAFT_6452"/>
<keyword evidence="2" id="KW-1185">Reference proteome</keyword>
<proteinExistence type="predicted"/>
<name>A0A319D7F1_9EURO</name>
<organism evidence="1 2">
    <name type="scientific">Aspergillus ellipticus CBS 707.79</name>
    <dbReference type="NCBI Taxonomy" id="1448320"/>
    <lineage>
        <taxon>Eukaryota</taxon>
        <taxon>Fungi</taxon>
        <taxon>Dikarya</taxon>
        <taxon>Ascomycota</taxon>
        <taxon>Pezizomycotina</taxon>
        <taxon>Eurotiomycetes</taxon>
        <taxon>Eurotiomycetidae</taxon>
        <taxon>Eurotiales</taxon>
        <taxon>Aspergillaceae</taxon>
        <taxon>Aspergillus</taxon>
        <taxon>Aspergillus subgen. Circumdati</taxon>
    </lineage>
</organism>
<dbReference type="EMBL" id="KZ825898">
    <property type="protein sequence ID" value="PYH93180.1"/>
    <property type="molecule type" value="Genomic_DNA"/>
</dbReference>
<gene>
    <name evidence="1" type="ORF">BO71DRAFT_6452</name>
</gene>
<dbReference type="Proteomes" id="UP000247810">
    <property type="component" value="Unassembled WGS sequence"/>
</dbReference>
<reference evidence="1 2" key="1">
    <citation type="submission" date="2018-02" db="EMBL/GenBank/DDBJ databases">
        <title>The genomes of Aspergillus section Nigri reveals drivers in fungal speciation.</title>
        <authorList>
            <consortium name="DOE Joint Genome Institute"/>
            <person name="Vesth T.C."/>
            <person name="Nybo J."/>
            <person name="Theobald S."/>
            <person name="Brandl J."/>
            <person name="Frisvad J.C."/>
            <person name="Nielsen K.F."/>
            <person name="Lyhne E.K."/>
            <person name="Kogle M.E."/>
            <person name="Kuo A."/>
            <person name="Riley R."/>
            <person name="Clum A."/>
            <person name="Nolan M."/>
            <person name="Lipzen A."/>
            <person name="Salamov A."/>
            <person name="Henrissat B."/>
            <person name="Wiebenga A."/>
            <person name="De vries R.P."/>
            <person name="Grigoriev I.V."/>
            <person name="Mortensen U.H."/>
            <person name="Andersen M.R."/>
            <person name="Baker S.E."/>
        </authorList>
    </citation>
    <scope>NUCLEOTIDE SEQUENCE [LARGE SCALE GENOMIC DNA]</scope>
    <source>
        <strain evidence="1 2">CBS 707.79</strain>
    </source>
</reference>
<accession>A0A319D7F1</accession>
<sequence>MRCQMGWRRTKGLAFLACCIEGSGEVFGAETGTRLETMASSSLSLPTLLTVLSLSQYSVYQVGTPWPYSSEAIS</sequence>
<evidence type="ECO:0000313" key="1">
    <source>
        <dbReference type="EMBL" id="PYH93180.1"/>
    </source>
</evidence>